<dbReference type="OrthoDB" id="276515at2759"/>
<dbReference type="CDD" id="cd09083">
    <property type="entry name" value="EEP-1"/>
    <property type="match status" value="1"/>
</dbReference>
<sequence length="347" mass="39902">MSTENTPLLKPVDSRKCNFKWRKLSLSVIFPIVFIILLISTLLIQSRKVDMAGPPLLLRIYTNNIRYDNKGRPDKYEQPWEFRRVQSINSMEFHTSQGEANVICLQEVLHNQLQDILKGLNEFETWDYFGVGRTDGKTSGEYAPILYKKLEFDILDSKTFWLSPTPDKPSKGWDAALERIVTIVTFQSKANPLIKFNVFNTHYDHRGVVARRESSLFIADKLKNYNGYPSFLAGDLNTEPTDEPHSILESSGFKDSFKLIGNRYSYGYNTSFTGFDKENEPVSRIDYIWSPSYTRFGIGEGAAKDNSTKHFSVALKLFGIVSNWFNGYYFSDHRPVVATYELSRTPI</sequence>
<feature type="domain" description="Endonuclease/exonuclease/phosphatase" evidence="2">
    <location>
        <begin position="99"/>
        <end position="333"/>
    </location>
</feature>
<dbReference type="PANTHER" id="PTHR12121:SF36">
    <property type="entry name" value="ENDONUCLEASE_EXONUCLEASE_PHOSPHATASE DOMAIN-CONTAINING PROTEIN"/>
    <property type="match status" value="1"/>
</dbReference>
<keyword evidence="1" id="KW-1133">Transmembrane helix</keyword>
<organism evidence="3 4">
    <name type="scientific">Candida viswanathii</name>
    <dbReference type="NCBI Taxonomy" id="5486"/>
    <lineage>
        <taxon>Eukaryota</taxon>
        <taxon>Fungi</taxon>
        <taxon>Dikarya</taxon>
        <taxon>Ascomycota</taxon>
        <taxon>Saccharomycotina</taxon>
        <taxon>Pichiomycetes</taxon>
        <taxon>Debaryomycetaceae</taxon>
        <taxon>Candida/Lodderomyces clade</taxon>
        <taxon>Candida</taxon>
    </lineage>
</organism>
<protein>
    <recommendedName>
        <fullName evidence="2">Endonuclease/exonuclease/phosphatase domain-containing protein</fullName>
    </recommendedName>
</protein>
<evidence type="ECO:0000259" key="2">
    <source>
        <dbReference type="Pfam" id="PF03372"/>
    </source>
</evidence>
<dbReference type="InterPro" id="IPR036691">
    <property type="entry name" value="Endo/exonu/phosph_ase_sf"/>
</dbReference>
<dbReference type="Gene3D" id="3.60.10.10">
    <property type="entry name" value="Endonuclease/exonuclease/phosphatase"/>
    <property type="match status" value="1"/>
</dbReference>
<keyword evidence="1" id="KW-0812">Transmembrane</keyword>
<comment type="caution">
    <text evidence="3">The sequence shown here is derived from an EMBL/GenBank/DDBJ whole genome shotgun (WGS) entry which is preliminary data.</text>
</comment>
<dbReference type="STRING" id="5486.A0A367Y0A0"/>
<dbReference type="SUPFAM" id="SSF56219">
    <property type="entry name" value="DNase I-like"/>
    <property type="match status" value="1"/>
</dbReference>
<evidence type="ECO:0000313" key="4">
    <source>
        <dbReference type="Proteomes" id="UP000253472"/>
    </source>
</evidence>
<reference evidence="3 4" key="1">
    <citation type="submission" date="2018-06" db="EMBL/GenBank/DDBJ databases">
        <title>Whole genome sequencing of Candida tropicalis (genome annotated by CSBL at Korea University).</title>
        <authorList>
            <person name="Ahn J."/>
        </authorList>
    </citation>
    <scope>NUCLEOTIDE SEQUENCE [LARGE SCALE GENOMIC DNA]</scope>
    <source>
        <strain evidence="3 4">ATCC 20962</strain>
    </source>
</reference>
<gene>
    <name evidence="3" type="ORF">Cantr_07529</name>
</gene>
<keyword evidence="4" id="KW-1185">Reference proteome</keyword>
<dbReference type="AlphaFoldDB" id="A0A367Y0A0"/>
<feature type="transmembrane region" description="Helical" evidence="1">
    <location>
        <begin position="24"/>
        <end position="44"/>
    </location>
</feature>
<dbReference type="InterPro" id="IPR005135">
    <property type="entry name" value="Endo/exonuclease/phosphatase"/>
</dbReference>
<dbReference type="InterPro" id="IPR050410">
    <property type="entry name" value="CCR4/nocturin_mRNA_transcr"/>
</dbReference>
<keyword evidence="1" id="KW-0472">Membrane</keyword>
<name>A0A367Y0A0_9ASCO</name>
<dbReference type="Proteomes" id="UP000253472">
    <property type="component" value="Unassembled WGS sequence"/>
</dbReference>
<proteinExistence type="predicted"/>
<evidence type="ECO:0000313" key="3">
    <source>
        <dbReference type="EMBL" id="RCK59306.1"/>
    </source>
</evidence>
<dbReference type="Pfam" id="PF03372">
    <property type="entry name" value="Exo_endo_phos"/>
    <property type="match status" value="1"/>
</dbReference>
<dbReference type="EMBL" id="QLNQ01000027">
    <property type="protein sequence ID" value="RCK59306.1"/>
    <property type="molecule type" value="Genomic_DNA"/>
</dbReference>
<accession>A0A367Y0A0</accession>
<dbReference type="GO" id="GO:0000175">
    <property type="term" value="F:3'-5'-RNA exonuclease activity"/>
    <property type="evidence" value="ECO:0007669"/>
    <property type="project" value="TreeGrafter"/>
</dbReference>
<dbReference type="PANTHER" id="PTHR12121">
    <property type="entry name" value="CARBON CATABOLITE REPRESSOR PROTEIN 4"/>
    <property type="match status" value="1"/>
</dbReference>
<evidence type="ECO:0000256" key="1">
    <source>
        <dbReference type="SAM" id="Phobius"/>
    </source>
</evidence>